<accession>A0A3Q0IRW0</accession>
<evidence type="ECO:0000256" key="1">
    <source>
        <dbReference type="ARBA" id="ARBA00004123"/>
    </source>
</evidence>
<dbReference type="RefSeq" id="XP_026679007.1">
    <property type="nucleotide sequence ID" value="XM_026823206.1"/>
</dbReference>
<dbReference type="Proteomes" id="UP000079169">
    <property type="component" value="Unplaced"/>
</dbReference>
<keyword evidence="3" id="KW-0238">DNA-binding</keyword>
<reference evidence="7" key="1">
    <citation type="submission" date="2025-08" db="UniProtKB">
        <authorList>
            <consortium name="RefSeq"/>
        </authorList>
    </citation>
    <scope>IDENTIFICATION</scope>
</reference>
<dbReference type="GO" id="GO:0000978">
    <property type="term" value="F:RNA polymerase II cis-regulatory region sequence-specific DNA binding"/>
    <property type="evidence" value="ECO:0007669"/>
    <property type="project" value="TreeGrafter"/>
</dbReference>
<keyword evidence="6" id="KW-1185">Reference proteome</keyword>
<keyword evidence="5" id="KW-0539">Nucleus</keyword>
<evidence type="ECO:0000313" key="6">
    <source>
        <dbReference type="Proteomes" id="UP000079169"/>
    </source>
</evidence>
<evidence type="ECO:0000256" key="4">
    <source>
        <dbReference type="ARBA" id="ARBA00023163"/>
    </source>
</evidence>
<name>A0A3Q0IRW0_DIACI</name>
<dbReference type="GO" id="GO:0000981">
    <property type="term" value="F:DNA-binding transcription factor activity, RNA polymerase II-specific"/>
    <property type="evidence" value="ECO:0007669"/>
    <property type="project" value="TreeGrafter"/>
</dbReference>
<proteinExistence type="predicted"/>
<sequence length="223" mass="25536">MGSMNKVSDATRELQTCLRLYSRPLPVSRWTLYPSVLWALFRQVVNRLWIGRWLAKLQPGLLSTRSSRAEARNSHKDLCLVYHRLHQLYLLHESRTRYSLYCGLNALNYCDAAFSHVSPELRATLYITFALELKKSLPAWLQFLTSFYLRLARLETEGQASPRLQWLMSSYGKKYFLSHAILPSGGASESPQLFAKLTHPYDPLAHVAKVSSGVNLGPESSWF</sequence>
<keyword evidence="4" id="KW-0804">Transcription</keyword>
<organism evidence="6 7">
    <name type="scientific">Diaphorina citri</name>
    <name type="common">Asian citrus psyllid</name>
    <dbReference type="NCBI Taxonomy" id="121845"/>
    <lineage>
        <taxon>Eukaryota</taxon>
        <taxon>Metazoa</taxon>
        <taxon>Ecdysozoa</taxon>
        <taxon>Arthropoda</taxon>
        <taxon>Hexapoda</taxon>
        <taxon>Insecta</taxon>
        <taxon>Pterygota</taxon>
        <taxon>Neoptera</taxon>
        <taxon>Paraneoptera</taxon>
        <taxon>Hemiptera</taxon>
        <taxon>Sternorrhyncha</taxon>
        <taxon>Psylloidea</taxon>
        <taxon>Psyllidae</taxon>
        <taxon>Diaphorininae</taxon>
        <taxon>Diaphorina</taxon>
    </lineage>
</organism>
<protein>
    <submittedName>
        <fullName evidence="7">Sterol regulatory element-binding protein 1-like</fullName>
    </submittedName>
</protein>
<dbReference type="GO" id="GO:0005634">
    <property type="term" value="C:nucleus"/>
    <property type="evidence" value="ECO:0007669"/>
    <property type="project" value="UniProtKB-SubCell"/>
</dbReference>
<comment type="subcellular location">
    <subcellularLocation>
        <location evidence="1">Nucleus</location>
    </subcellularLocation>
</comment>
<evidence type="ECO:0000256" key="3">
    <source>
        <dbReference type="ARBA" id="ARBA00023125"/>
    </source>
</evidence>
<evidence type="ECO:0000256" key="2">
    <source>
        <dbReference type="ARBA" id="ARBA00023015"/>
    </source>
</evidence>
<dbReference type="AlphaFoldDB" id="A0A3Q0IRW0"/>
<evidence type="ECO:0000256" key="5">
    <source>
        <dbReference type="ARBA" id="ARBA00023242"/>
    </source>
</evidence>
<keyword evidence="2" id="KW-0805">Transcription regulation</keyword>
<dbReference type="PANTHER" id="PTHR46062">
    <property type="entry name" value="STEROL REGULATORY ELEMENT-BINDING PROTEIN"/>
    <property type="match status" value="1"/>
</dbReference>
<dbReference type="STRING" id="121845.A0A3Q0IRW0"/>
<dbReference type="PANTHER" id="PTHR46062:SF1">
    <property type="entry name" value="LP12374P"/>
    <property type="match status" value="1"/>
</dbReference>
<evidence type="ECO:0000313" key="7">
    <source>
        <dbReference type="RefSeq" id="XP_026679007.1"/>
    </source>
</evidence>
<dbReference type="KEGG" id="dci:108252332"/>
<gene>
    <name evidence="7" type="primary">LOC108252332</name>
</gene>
<dbReference type="PaxDb" id="121845-A0A3Q0IRW0"/>
<dbReference type="GeneID" id="108252332"/>